<dbReference type="PIRSF" id="PIRSF000350">
    <property type="entry name" value="Mercury_reductase_MerA"/>
    <property type="match status" value="1"/>
</dbReference>
<accession>A0A0E2AXC3</accession>
<dbReference type="GO" id="GO:0004148">
    <property type="term" value="F:dihydrolipoyl dehydrogenase (NADH) activity"/>
    <property type="evidence" value="ECO:0007669"/>
    <property type="project" value="UniProtKB-EC"/>
</dbReference>
<dbReference type="InterPro" id="IPR036188">
    <property type="entry name" value="FAD/NAD-bd_sf"/>
</dbReference>
<keyword evidence="5 12" id="KW-0274">FAD</keyword>
<gene>
    <name evidence="17" type="primary">lpdA_1</name>
    <name evidence="17" type="ORF">LEP1GSC081_0055</name>
</gene>
<feature type="binding site" evidence="12">
    <location>
        <position position="205"/>
    </location>
    <ligand>
        <name>NAD(+)</name>
        <dbReference type="ChEBI" id="CHEBI:57540"/>
    </ligand>
</feature>
<dbReference type="Proteomes" id="UP000006253">
    <property type="component" value="Unassembled WGS sequence"/>
</dbReference>
<keyword evidence="12" id="KW-0547">Nucleotide-binding</keyword>
<name>A0A0E2AXC3_9LEPT</name>
<dbReference type="PANTHER" id="PTHR22912:SF151">
    <property type="entry name" value="DIHYDROLIPOYL DEHYDROGENASE, MITOCHONDRIAL"/>
    <property type="match status" value="1"/>
</dbReference>
<dbReference type="Pfam" id="PF07992">
    <property type="entry name" value="Pyr_redox_2"/>
    <property type="match status" value="1"/>
</dbReference>
<evidence type="ECO:0000313" key="17">
    <source>
        <dbReference type="EMBL" id="EKO13555.1"/>
    </source>
</evidence>
<dbReference type="InterPro" id="IPR004099">
    <property type="entry name" value="Pyr_nucl-diS_OxRdtase_dimer"/>
</dbReference>
<dbReference type="Gene3D" id="3.50.50.60">
    <property type="entry name" value="FAD/NAD(P)-binding domain"/>
    <property type="match status" value="2"/>
</dbReference>
<dbReference type="GO" id="GO:0005737">
    <property type="term" value="C:cytoplasm"/>
    <property type="evidence" value="ECO:0007669"/>
    <property type="project" value="UniProtKB-ARBA"/>
</dbReference>
<keyword evidence="9 14" id="KW-0676">Redox-active center</keyword>
<evidence type="ECO:0000256" key="12">
    <source>
        <dbReference type="PIRSR" id="PIRSR000350-3"/>
    </source>
</evidence>
<dbReference type="AlphaFoldDB" id="A0A0E2AXC3"/>
<evidence type="ECO:0000256" key="7">
    <source>
        <dbReference type="ARBA" id="ARBA00023027"/>
    </source>
</evidence>
<evidence type="ECO:0000256" key="10">
    <source>
        <dbReference type="ARBA" id="ARBA00049187"/>
    </source>
</evidence>
<comment type="cofactor">
    <cofactor evidence="12 14">
        <name>FAD</name>
        <dbReference type="ChEBI" id="CHEBI:57692"/>
    </cofactor>
    <text evidence="12 14">Binds 1 FAD per subunit.</text>
</comment>
<evidence type="ECO:0000256" key="8">
    <source>
        <dbReference type="ARBA" id="ARBA00023157"/>
    </source>
</evidence>
<dbReference type="SUPFAM" id="SSF51905">
    <property type="entry name" value="FAD/NAD(P)-binding domain"/>
    <property type="match status" value="1"/>
</dbReference>
<evidence type="ECO:0000256" key="6">
    <source>
        <dbReference type="ARBA" id="ARBA00023002"/>
    </source>
</evidence>
<feature type="binding site" evidence="12">
    <location>
        <begin position="145"/>
        <end position="147"/>
    </location>
    <ligand>
        <name>FAD</name>
        <dbReference type="ChEBI" id="CHEBI:57692"/>
    </ligand>
</feature>
<dbReference type="FunFam" id="3.30.390.30:FF:000001">
    <property type="entry name" value="Dihydrolipoyl dehydrogenase"/>
    <property type="match status" value="1"/>
</dbReference>
<dbReference type="SUPFAM" id="SSF55424">
    <property type="entry name" value="FAD/NAD-linked reductases, dimerisation (C-terminal) domain"/>
    <property type="match status" value="1"/>
</dbReference>
<dbReference type="PANTHER" id="PTHR22912">
    <property type="entry name" value="DISULFIDE OXIDOREDUCTASE"/>
    <property type="match status" value="1"/>
</dbReference>
<dbReference type="Gene3D" id="3.30.390.30">
    <property type="match status" value="1"/>
</dbReference>
<feature type="domain" description="Pyridine nucleotide-disulphide oxidoreductase dimerisation" evidence="15">
    <location>
        <begin position="348"/>
        <end position="457"/>
    </location>
</feature>
<dbReference type="InterPro" id="IPR016156">
    <property type="entry name" value="FAD/NAD-linked_Rdtase_dimer_sf"/>
</dbReference>
<dbReference type="InterPro" id="IPR023753">
    <property type="entry name" value="FAD/NAD-binding_dom"/>
</dbReference>
<feature type="binding site" evidence="12">
    <location>
        <begin position="320"/>
        <end position="323"/>
    </location>
    <ligand>
        <name>FAD</name>
        <dbReference type="ChEBI" id="CHEBI:57692"/>
    </ligand>
</feature>
<dbReference type="InterPro" id="IPR012999">
    <property type="entry name" value="Pyr_OxRdtase_I_AS"/>
</dbReference>
<comment type="similarity">
    <text evidence="1 14">Belongs to the class-I pyridine nucleotide-disulfide oxidoreductase family.</text>
</comment>
<dbReference type="InterPro" id="IPR001100">
    <property type="entry name" value="Pyr_nuc-diS_OxRdtase"/>
</dbReference>
<evidence type="ECO:0000259" key="16">
    <source>
        <dbReference type="Pfam" id="PF07992"/>
    </source>
</evidence>
<proteinExistence type="inferred from homology"/>
<feature type="binding site" evidence="12">
    <location>
        <begin position="182"/>
        <end position="189"/>
    </location>
    <ligand>
        <name>NAD(+)</name>
        <dbReference type="ChEBI" id="CHEBI:57540"/>
    </ligand>
</feature>
<dbReference type="PRINTS" id="PR00368">
    <property type="entry name" value="FADPNR"/>
</dbReference>
<evidence type="ECO:0000256" key="5">
    <source>
        <dbReference type="ARBA" id="ARBA00022827"/>
    </source>
</evidence>
<keyword evidence="8" id="KW-1015">Disulfide bond</keyword>
<feature type="binding site" evidence="12">
    <location>
        <position position="116"/>
    </location>
    <ligand>
        <name>FAD</name>
        <dbReference type="ChEBI" id="CHEBI:57692"/>
    </ligand>
</feature>
<feature type="binding site" evidence="12">
    <location>
        <position position="52"/>
    </location>
    <ligand>
        <name>FAD</name>
        <dbReference type="ChEBI" id="CHEBI:57692"/>
    </ligand>
</feature>
<dbReference type="NCBIfam" id="TIGR01350">
    <property type="entry name" value="lipoamide_DH"/>
    <property type="match status" value="1"/>
</dbReference>
<feature type="domain" description="FAD/NAD(P)-binding" evidence="16">
    <location>
        <begin position="5"/>
        <end position="329"/>
    </location>
</feature>
<dbReference type="FunFam" id="3.50.50.60:FF:000001">
    <property type="entry name" value="Dihydrolipoyl dehydrogenase, mitochondrial"/>
    <property type="match status" value="1"/>
</dbReference>
<dbReference type="GO" id="GO:0050660">
    <property type="term" value="F:flavin adenine dinucleotide binding"/>
    <property type="evidence" value="ECO:0007669"/>
    <property type="project" value="InterPro"/>
</dbReference>
<comment type="caution">
    <text evidence="17">The sequence shown here is derived from an EMBL/GenBank/DDBJ whole genome shotgun (WGS) entry which is preliminary data.</text>
</comment>
<keyword evidence="6 14" id="KW-0560">Oxidoreductase</keyword>
<dbReference type="EC" id="1.8.1.4" evidence="2 14"/>
<protein>
    <recommendedName>
        <fullName evidence="3 14">Dihydrolipoyl dehydrogenase</fullName>
        <ecNumber evidence="2 14">1.8.1.4</ecNumber>
    </recommendedName>
</protein>
<dbReference type="Pfam" id="PF02852">
    <property type="entry name" value="Pyr_redox_dim"/>
    <property type="match status" value="1"/>
</dbReference>
<reference evidence="17 18" key="1">
    <citation type="submission" date="2012-10" db="EMBL/GenBank/DDBJ databases">
        <authorList>
            <person name="Harkins D.M."/>
            <person name="Durkin A.S."/>
            <person name="Brinkac L.M."/>
            <person name="Selengut J.D."/>
            <person name="Sanka R."/>
            <person name="DePew J."/>
            <person name="Purushe J."/>
            <person name="Peacock S.J."/>
            <person name="Thaipadungpanit J."/>
            <person name="Wuthiekanun V.W."/>
            <person name="Day N.P."/>
            <person name="Vinetz J.M."/>
            <person name="Sutton G.G."/>
            <person name="Nelson W.C."/>
            <person name="Fouts D.E."/>
        </authorList>
    </citation>
    <scope>NUCLEOTIDE SEQUENCE [LARGE SCALE GENOMIC DNA]</scope>
    <source>
        <strain evidence="17 18">H1</strain>
    </source>
</reference>
<keyword evidence="4 14" id="KW-0285">Flavoprotein</keyword>
<evidence type="ECO:0000256" key="2">
    <source>
        <dbReference type="ARBA" id="ARBA00012608"/>
    </source>
</evidence>
<evidence type="ECO:0000256" key="3">
    <source>
        <dbReference type="ARBA" id="ARBA00016961"/>
    </source>
</evidence>
<evidence type="ECO:0000256" key="11">
    <source>
        <dbReference type="PIRSR" id="PIRSR000350-2"/>
    </source>
</evidence>
<sequence length="467" mass="50187">MSAEFDVVVIGAGPGGYVCAIRCAQLGFKTAIIEKRKTLGGTCLNVGCIPSKALLDSSEEYHKTLHKLEVHGISVGKVDLDLNKLMNRKDQIVKEVTDGVDFLMNKNKIKRYEGFGKVLSAGKVEVAFNDGKKETLSAKHIVVATGSVPIDIPGLTVDGKNIITSDHAIDVRKLPKKMIIIGAGVIGLELGSVWGRLGTSVTVVEFLPGLISNVDRQMGSLLERSLTSQGMEFLFEHKVKGAVTTKNGVKVQIEDSKGESKDLEADVVLVAVGRRPFLEGVGLEEAGVAFTQRKRIQVDAHFKTSVPGIYAIGDAIDGPMLAHKAEEEGVALAELLAGQSGHVNYNAVPYVIYTWPEMAWVGKGEEELKAAGIEYKVGKSLFRPNARSKAMNEAEGQVKILADKKTDKLLGAFVFGPRASDMVAELAVAMEFGASAEDIARSFHAHPTLSEVIKEAAMAVDKWAIHA</sequence>
<evidence type="ECO:0000313" key="18">
    <source>
        <dbReference type="Proteomes" id="UP000006253"/>
    </source>
</evidence>
<keyword evidence="7 12" id="KW-0520">NAD</keyword>
<dbReference type="PRINTS" id="PR00411">
    <property type="entry name" value="PNDRDTASEI"/>
</dbReference>
<organism evidence="17 18">
    <name type="scientific">Leptospira kirschneri str. H1</name>
    <dbReference type="NCBI Taxonomy" id="1049966"/>
    <lineage>
        <taxon>Bacteria</taxon>
        <taxon>Pseudomonadati</taxon>
        <taxon>Spirochaetota</taxon>
        <taxon>Spirochaetia</taxon>
        <taxon>Leptospirales</taxon>
        <taxon>Leptospiraceae</taxon>
        <taxon>Leptospira</taxon>
    </lineage>
</organism>
<feature type="binding site" evidence="12">
    <location>
        <position position="273"/>
    </location>
    <ligand>
        <name>NAD(+)</name>
        <dbReference type="ChEBI" id="CHEBI:57540"/>
    </ligand>
</feature>
<evidence type="ECO:0000259" key="15">
    <source>
        <dbReference type="Pfam" id="PF02852"/>
    </source>
</evidence>
<evidence type="ECO:0000256" key="4">
    <source>
        <dbReference type="ARBA" id="ARBA00022630"/>
    </source>
</evidence>
<feature type="binding site" evidence="12">
    <location>
        <position position="314"/>
    </location>
    <ligand>
        <name>FAD</name>
        <dbReference type="ChEBI" id="CHEBI:57692"/>
    </ligand>
</feature>
<dbReference type="GO" id="GO:0006103">
    <property type="term" value="P:2-oxoglutarate metabolic process"/>
    <property type="evidence" value="ECO:0007669"/>
    <property type="project" value="TreeGrafter"/>
</dbReference>
<evidence type="ECO:0000256" key="9">
    <source>
        <dbReference type="ARBA" id="ARBA00023284"/>
    </source>
</evidence>
<evidence type="ECO:0000256" key="1">
    <source>
        <dbReference type="ARBA" id="ARBA00007532"/>
    </source>
</evidence>
<dbReference type="InterPro" id="IPR006258">
    <property type="entry name" value="Lipoamide_DH"/>
</dbReference>
<comment type="catalytic activity">
    <reaction evidence="10 14">
        <text>N(6)-[(R)-dihydrolipoyl]-L-lysyl-[protein] + NAD(+) = N(6)-[(R)-lipoyl]-L-lysyl-[protein] + NADH + H(+)</text>
        <dbReference type="Rhea" id="RHEA:15045"/>
        <dbReference type="Rhea" id="RHEA-COMP:10474"/>
        <dbReference type="Rhea" id="RHEA-COMP:10475"/>
        <dbReference type="ChEBI" id="CHEBI:15378"/>
        <dbReference type="ChEBI" id="CHEBI:57540"/>
        <dbReference type="ChEBI" id="CHEBI:57945"/>
        <dbReference type="ChEBI" id="CHEBI:83099"/>
        <dbReference type="ChEBI" id="CHEBI:83100"/>
        <dbReference type="EC" id="1.8.1.4"/>
    </reaction>
</comment>
<comment type="miscellaneous">
    <text evidence="14">The active site is a redox-active disulfide bond.</text>
</comment>
<evidence type="ECO:0000256" key="13">
    <source>
        <dbReference type="PIRSR" id="PIRSR000350-4"/>
    </source>
</evidence>
<evidence type="ECO:0000256" key="14">
    <source>
        <dbReference type="RuleBase" id="RU003692"/>
    </source>
</evidence>
<dbReference type="PROSITE" id="PS00076">
    <property type="entry name" value="PYRIDINE_REDOX_1"/>
    <property type="match status" value="1"/>
</dbReference>
<feature type="active site" description="Proton acceptor" evidence="11">
    <location>
        <position position="446"/>
    </location>
</feature>
<dbReference type="EMBL" id="AHMY02000069">
    <property type="protein sequence ID" value="EKO13555.1"/>
    <property type="molecule type" value="Genomic_DNA"/>
</dbReference>
<feature type="disulfide bond" description="Redox-active" evidence="13">
    <location>
        <begin position="43"/>
        <end position="48"/>
    </location>
</feature>
<dbReference type="RefSeq" id="WP_001271671.1">
    <property type="nucleotide sequence ID" value="NZ_AHMY02000069.1"/>
</dbReference>
<dbReference type="InterPro" id="IPR050151">
    <property type="entry name" value="Class-I_Pyr_Nuc-Dis_Oxidored"/>
</dbReference>